<keyword evidence="7" id="KW-1185">Reference proteome</keyword>
<dbReference type="EnsemblMetazoa" id="XM_022792173">
    <property type="protein sequence ID" value="XP_022647908"/>
    <property type="gene ID" value="LOC111244773"/>
</dbReference>
<dbReference type="GO" id="GO:0004864">
    <property type="term" value="F:protein phosphatase inhibitor activity"/>
    <property type="evidence" value="ECO:0007669"/>
    <property type="project" value="UniProtKB-KW"/>
</dbReference>
<dbReference type="GeneID" id="111244773"/>
<accession>A0A7M7J7G0</accession>
<protein>
    <recommendedName>
        <fullName evidence="8">cAMP-regulated phosphoprotein 19</fullName>
    </recommendedName>
</protein>
<evidence type="ECO:0000313" key="6">
    <source>
        <dbReference type="EnsemblMetazoa" id="XP_022647906"/>
    </source>
</evidence>
<keyword evidence="3 4" id="KW-0650">Protein phosphatase inhibitor</keyword>
<dbReference type="CTD" id="39554"/>
<evidence type="ECO:0000256" key="2">
    <source>
        <dbReference type="ARBA" id="ARBA00022776"/>
    </source>
</evidence>
<dbReference type="GO" id="GO:0005737">
    <property type="term" value="C:cytoplasm"/>
    <property type="evidence" value="ECO:0007669"/>
    <property type="project" value="UniProtKB-SubCell"/>
</dbReference>
<dbReference type="OrthoDB" id="5949865at2759"/>
<feature type="compositionally biased region" description="Polar residues" evidence="5">
    <location>
        <begin position="92"/>
        <end position="104"/>
    </location>
</feature>
<sequence>MEADKLKLAEAEKHEETKLMQKYPQHNKPSNFLQKKLNRGQKYFDSGDYNMAMQGRNRLLAQPSPLAPTPQSPQASPAAPAFPPVPTVDSIHLQQRKASISQSKLAEESPHHLTHHQGHHPAHTEEASETAQSGGDDM</sequence>
<dbReference type="RefSeq" id="XP_022647908.1">
    <property type="nucleotide sequence ID" value="XM_022792173.1"/>
</dbReference>
<proteinExistence type="inferred from homology"/>
<evidence type="ECO:0008006" key="8">
    <source>
        <dbReference type="Google" id="ProtNLM"/>
    </source>
</evidence>
<keyword evidence="4" id="KW-0131">Cell cycle</keyword>
<evidence type="ECO:0000256" key="1">
    <source>
        <dbReference type="ARBA" id="ARBA00010520"/>
    </source>
</evidence>
<feature type="region of interest" description="Disordered" evidence="5">
    <location>
        <begin position="1"/>
        <end position="34"/>
    </location>
</feature>
<organism evidence="6 7">
    <name type="scientific">Varroa destructor</name>
    <name type="common">Honeybee mite</name>
    <dbReference type="NCBI Taxonomy" id="109461"/>
    <lineage>
        <taxon>Eukaryota</taxon>
        <taxon>Metazoa</taxon>
        <taxon>Ecdysozoa</taxon>
        <taxon>Arthropoda</taxon>
        <taxon>Chelicerata</taxon>
        <taxon>Arachnida</taxon>
        <taxon>Acari</taxon>
        <taxon>Parasitiformes</taxon>
        <taxon>Mesostigmata</taxon>
        <taxon>Gamasina</taxon>
        <taxon>Dermanyssoidea</taxon>
        <taxon>Varroidae</taxon>
        <taxon>Varroa</taxon>
    </lineage>
</organism>
<dbReference type="Pfam" id="PF04667">
    <property type="entry name" value="Endosulfine"/>
    <property type="match status" value="1"/>
</dbReference>
<feature type="compositionally biased region" description="Basic and acidic residues" evidence="5">
    <location>
        <begin position="1"/>
        <end position="19"/>
    </location>
</feature>
<feature type="region of interest" description="Disordered" evidence="5">
    <location>
        <begin position="56"/>
        <end position="138"/>
    </location>
</feature>
<keyword evidence="2 4" id="KW-0498">Mitosis</keyword>
<dbReference type="InterPro" id="IPR006760">
    <property type="entry name" value="Endosulphine"/>
</dbReference>
<dbReference type="KEGG" id="vde:111244773"/>
<evidence type="ECO:0000256" key="5">
    <source>
        <dbReference type="SAM" id="MobiDB-lite"/>
    </source>
</evidence>
<comment type="similarity">
    <text evidence="1 4">Belongs to the endosulfine family.</text>
</comment>
<dbReference type="EnsemblMetazoa" id="XM_022792171">
    <property type="protein sequence ID" value="XP_022647906"/>
    <property type="gene ID" value="LOC111244773"/>
</dbReference>
<keyword evidence="4" id="KW-0132">Cell division</keyword>
<dbReference type="InParanoid" id="A0A7M7J7G0"/>
<feature type="compositionally biased region" description="Polar residues" evidence="5">
    <location>
        <begin position="129"/>
        <end position="138"/>
    </location>
</feature>
<dbReference type="AlphaFoldDB" id="A0A7M7J7G0"/>
<reference evidence="6" key="1">
    <citation type="submission" date="2021-01" db="UniProtKB">
        <authorList>
            <consortium name="EnsemblMetazoa"/>
        </authorList>
    </citation>
    <scope>IDENTIFICATION</scope>
</reference>
<keyword evidence="4" id="KW-0963">Cytoplasm</keyword>
<name>A0A7M7J7G0_VARDE</name>
<comment type="subcellular location">
    <subcellularLocation>
        <location evidence="4">Cytoplasm</location>
    </subcellularLocation>
</comment>
<evidence type="ECO:0000256" key="4">
    <source>
        <dbReference type="RuleBase" id="RU363120"/>
    </source>
</evidence>
<dbReference type="Proteomes" id="UP000594260">
    <property type="component" value="Unplaced"/>
</dbReference>
<feature type="compositionally biased region" description="Basic residues" evidence="5">
    <location>
        <begin position="112"/>
        <end position="121"/>
    </location>
</feature>
<evidence type="ECO:0000256" key="3">
    <source>
        <dbReference type="ARBA" id="ARBA00023272"/>
    </source>
</evidence>
<evidence type="ECO:0000313" key="7">
    <source>
        <dbReference type="Proteomes" id="UP000594260"/>
    </source>
</evidence>
<dbReference type="GO" id="GO:0051301">
    <property type="term" value="P:cell division"/>
    <property type="evidence" value="ECO:0007669"/>
    <property type="project" value="UniProtKB-KW"/>
</dbReference>
<dbReference type="RefSeq" id="XP_022647906.1">
    <property type="nucleotide sequence ID" value="XM_022792171.1"/>
</dbReference>
<comment type="function">
    <text evidence="4">Protein phosphatase inhibitor that specifically inhibits protein phosphatase 2A (PP2A) during mitosis.</text>
</comment>